<evidence type="ECO:0000313" key="4">
    <source>
        <dbReference type="Proteomes" id="UP000299102"/>
    </source>
</evidence>
<proteinExistence type="predicted"/>
<organism evidence="3 4">
    <name type="scientific">Eumeta variegata</name>
    <name type="common">Bagworm moth</name>
    <name type="synonym">Eumeta japonica</name>
    <dbReference type="NCBI Taxonomy" id="151549"/>
    <lineage>
        <taxon>Eukaryota</taxon>
        <taxon>Metazoa</taxon>
        <taxon>Ecdysozoa</taxon>
        <taxon>Arthropoda</taxon>
        <taxon>Hexapoda</taxon>
        <taxon>Insecta</taxon>
        <taxon>Pterygota</taxon>
        <taxon>Neoptera</taxon>
        <taxon>Endopterygota</taxon>
        <taxon>Lepidoptera</taxon>
        <taxon>Glossata</taxon>
        <taxon>Ditrysia</taxon>
        <taxon>Tineoidea</taxon>
        <taxon>Psychidae</taxon>
        <taxon>Oiketicinae</taxon>
        <taxon>Eumeta</taxon>
    </lineage>
</organism>
<gene>
    <name evidence="3" type="ORF">EVAR_16186_1</name>
</gene>
<sequence>MRRPRQMGRYSADKGSVLLAAGASAAQNRTHMADGLSTGSETDHASLRLIQSNLQRSKLATAELLVASRRKIVALVQEPYVGNTGELKRHPAVGSSNGWPCVPDPGSARSSGRTKSSWGDVNAWSVWWAARRREGNRACDFLDVEGLHVLNEGNIPTFEVYRGDRLFQSTVDVTACSSALLDRAEEWQVVRGVTSSDHNAVTFNIRTEGRSEPGPFRGTRIYNTAKARWSEFLTAFDNAKEERALTAGMVEVVDSCDRLDEVVDLYTECVQHACDTAIPRKRSMRRLKLPWWSPELEGLKKDANTKKRRIRNAAPSRRRYVVEEYVRAKEVYERAAADAQTTSWKRFCTAQDRESIWDGIYRVIRNTGRNQEDVLLINDSGQTCSPNESAVLLANTFFPDDRVDTDGPYHTELRRRTDGSIRPPEASDILSEMDPPSLGLK</sequence>
<feature type="region of interest" description="Disordered" evidence="1">
    <location>
        <begin position="96"/>
        <end position="117"/>
    </location>
</feature>
<dbReference type="STRING" id="151549.A0A4C1WEC5"/>
<feature type="compositionally biased region" description="Basic and acidic residues" evidence="1">
    <location>
        <begin position="403"/>
        <end position="419"/>
    </location>
</feature>
<evidence type="ECO:0000259" key="2">
    <source>
        <dbReference type="Pfam" id="PF14529"/>
    </source>
</evidence>
<feature type="region of interest" description="Disordered" evidence="1">
    <location>
        <begin position="403"/>
        <end position="441"/>
    </location>
</feature>
<dbReference type="SUPFAM" id="SSF56219">
    <property type="entry name" value="DNase I-like"/>
    <property type="match status" value="1"/>
</dbReference>
<dbReference type="OrthoDB" id="411871at2759"/>
<dbReference type="EMBL" id="BGZK01000525">
    <property type="protein sequence ID" value="GBP48517.1"/>
    <property type="molecule type" value="Genomic_DNA"/>
</dbReference>
<dbReference type="Pfam" id="PF14529">
    <property type="entry name" value="Exo_endo_phos_2"/>
    <property type="match status" value="1"/>
</dbReference>
<comment type="caution">
    <text evidence="3">The sequence shown here is derived from an EMBL/GenBank/DDBJ whole genome shotgun (WGS) entry which is preliminary data.</text>
</comment>
<dbReference type="Proteomes" id="UP000299102">
    <property type="component" value="Unassembled WGS sequence"/>
</dbReference>
<keyword evidence="4" id="KW-1185">Reference proteome</keyword>
<dbReference type="GO" id="GO:0003824">
    <property type="term" value="F:catalytic activity"/>
    <property type="evidence" value="ECO:0007669"/>
    <property type="project" value="InterPro"/>
</dbReference>
<dbReference type="InterPro" id="IPR005135">
    <property type="entry name" value="Endo/exonuclease/phosphatase"/>
</dbReference>
<dbReference type="Gene3D" id="3.60.10.10">
    <property type="entry name" value="Endonuclease/exonuclease/phosphatase"/>
    <property type="match status" value="1"/>
</dbReference>
<accession>A0A4C1WEC5</accession>
<dbReference type="InterPro" id="IPR036691">
    <property type="entry name" value="Endo/exonu/phosph_ase_sf"/>
</dbReference>
<evidence type="ECO:0000313" key="3">
    <source>
        <dbReference type="EMBL" id="GBP48517.1"/>
    </source>
</evidence>
<protein>
    <submittedName>
        <fullName evidence="3">Retrovirus-related Pol polyprotein from type-1 retrotransposable element R1</fullName>
    </submittedName>
</protein>
<evidence type="ECO:0000256" key="1">
    <source>
        <dbReference type="SAM" id="MobiDB-lite"/>
    </source>
</evidence>
<name>A0A4C1WEC5_EUMVA</name>
<dbReference type="AlphaFoldDB" id="A0A4C1WEC5"/>
<feature type="compositionally biased region" description="Polar residues" evidence="1">
    <location>
        <begin position="108"/>
        <end position="117"/>
    </location>
</feature>
<reference evidence="3 4" key="1">
    <citation type="journal article" date="2019" name="Commun. Biol.">
        <title>The bagworm genome reveals a unique fibroin gene that provides high tensile strength.</title>
        <authorList>
            <person name="Kono N."/>
            <person name="Nakamura H."/>
            <person name="Ohtoshi R."/>
            <person name="Tomita M."/>
            <person name="Numata K."/>
            <person name="Arakawa K."/>
        </authorList>
    </citation>
    <scope>NUCLEOTIDE SEQUENCE [LARGE SCALE GENOMIC DNA]</scope>
</reference>
<feature type="domain" description="Endonuclease/exonuclease/phosphatase" evidence="2">
    <location>
        <begin position="119"/>
        <end position="201"/>
    </location>
</feature>